<dbReference type="Proteomes" id="UP001519460">
    <property type="component" value="Unassembled WGS sequence"/>
</dbReference>
<name>A0ABD0K6T2_9CAEN</name>
<dbReference type="AlphaFoldDB" id="A0ABD0K6T2"/>
<keyword evidence="3" id="KW-1185">Reference proteome</keyword>
<evidence type="ECO:0008006" key="4">
    <source>
        <dbReference type="Google" id="ProtNLM"/>
    </source>
</evidence>
<sequence length="87" mass="9656">MWSGSLILTIWSEIGRALTRLSSQHFATDRETCQCWQHRLVSGVWDTGDSFLTHCLTLVHSAPLFAAITGSLVALIRGPLARVDWSC</sequence>
<accession>A0ABD0K6T2</accession>
<keyword evidence="1" id="KW-0732">Signal</keyword>
<evidence type="ECO:0000256" key="1">
    <source>
        <dbReference type="SAM" id="SignalP"/>
    </source>
</evidence>
<gene>
    <name evidence="2" type="ORF">BaRGS_00026179</name>
</gene>
<feature type="signal peptide" evidence="1">
    <location>
        <begin position="1"/>
        <end position="17"/>
    </location>
</feature>
<comment type="caution">
    <text evidence="2">The sequence shown here is derived from an EMBL/GenBank/DDBJ whole genome shotgun (WGS) entry which is preliminary data.</text>
</comment>
<dbReference type="EMBL" id="JACVVK020000242">
    <property type="protein sequence ID" value="KAK7482578.1"/>
    <property type="molecule type" value="Genomic_DNA"/>
</dbReference>
<evidence type="ECO:0000313" key="3">
    <source>
        <dbReference type="Proteomes" id="UP001519460"/>
    </source>
</evidence>
<protein>
    <recommendedName>
        <fullName evidence="4">Secreted protein</fullName>
    </recommendedName>
</protein>
<feature type="chain" id="PRO_5044760791" description="Secreted protein" evidence="1">
    <location>
        <begin position="18"/>
        <end position="87"/>
    </location>
</feature>
<proteinExistence type="predicted"/>
<organism evidence="2 3">
    <name type="scientific">Batillaria attramentaria</name>
    <dbReference type="NCBI Taxonomy" id="370345"/>
    <lineage>
        <taxon>Eukaryota</taxon>
        <taxon>Metazoa</taxon>
        <taxon>Spiralia</taxon>
        <taxon>Lophotrochozoa</taxon>
        <taxon>Mollusca</taxon>
        <taxon>Gastropoda</taxon>
        <taxon>Caenogastropoda</taxon>
        <taxon>Sorbeoconcha</taxon>
        <taxon>Cerithioidea</taxon>
        <taxon>Batillariidae</taxon>
        <taxon>Batillaria</taxon>
    </lineage>
</organism>
<reference evidence="2 3" key="1">
    <citation type="journal article" date="2023" name="Sci. Data">
        <title>Genome assembly of the Korean intertidal mud-creeper Batillaria attramentaria.</title>
        <authorList>
            <person name="Patra A.K."/>
            <person name="Ho P.T."/>
            <person name="Jun S."/>
            <person name="Lee S.J."/>
            <person name="Kim Y."/>
            <person name="Won Y.J."/>
        </authorList>
    </citation>
    <scope>NUCLEOTIDE SEQUENCE [LARGE SCALE GENOMIC DNA]</scope>
    <source>
        <strain evidence="2">Wonlab-2016</strain>
    </source>
</reference>
<evidence type="ECO:0000313" key="2">
    <source>
        <dbReference type="EMBL" id="KAK7482578.1"/>
    </source>
</evidence>